<accession>A0A644VZT7</accession>
<proteinExistence type="predicted"/>
<gene>
    <name evidence="2" type="ORF">SDC9_41995</name>
</gene>
<feature type="compositionally biased region" description="Basic and acidic residues" evidence="1">
    <location>
        <begin position="1"/>
        <end position="17"/>
    </location>
</feature>
<feature type="region of interest" description="Disordered" evidence="1">
    <location>
        <begin position="1"/>
        <end position="21"/>
    </location>
</feature>
<dbReference type="AlphaFoldDB" id="A0A644VZT7"/>
<evidence type="ECO:0000313" key="2">
    <source>
        <dbReference type="EMBL" id="MPL95823.1"/>
    </source>
</evidence>
<evidence type="ECO:0000256" key="1">
    <source>
        <dbReference type="SAM" id="MobiDB-lite"/>
    </source>
</evidence>
<organism evidence="2">
    <name type="scientific">bioreactor metagenome</name>
    <dbReference type="NCBI Taxonomy" id="1076179"/>
    <lineage>
        <taxon>unclassified sequences</taxon>
        <taxon>metagenomes</taxon>
        <taxon>ecological metagenomes</taxon>
    </lineage>
</organism>
<comment type="caution">
    <text evidence="2">The sequence shown here is derived from an EMBL/GenBank/DDBJ whole genome shotgun (WGS) entry which is preliminary data.</text>
</comment>
<name>A0A644VZT7_9ZZZZ</name>
<dbReference type="EMBL" id="VSSQ01000483">
    <property type="protein sequence ID" value="MPL95823.1"/>
    <property type="molecule type" value="Genomic_DNA"/>
</dbReference>
<sequence length="255" mass="26741">MRDRGHVTDRGDRETDGGQRAQRRLTARTGALHFDVDGLQTVVLRLLGGVFCGHLGSVGGRFPRPLEAHGARGRPRDGVALHVRDQDLGVVERGVHVNNASGDVLALFALNAGLVASHCLSLPLLLLAGDRLGRALAGTSVGVGALAANRKVLAVTQAAVAAEVHQTLDVHRHFTAQVALDREVGVDVFADGEHFGVGQIVHAAGRIDADGLDDLGGEHRADAVDVLKSDRDAFPGRNVDASNTCQSVDPFVAVP</sequence>
<protein>
    <submittedName>
        <fullName evidence="2">Uncharacterized protein</fullName>
    </submittedName>
</protein>
<reference evidence="2" key="1">
    <citation type="submission" date="2019-08" db="EMBL/GenBank/DDBJ databases">
        <authorList>
            <person name="Kucharzyk K."/>
            <person name="Murdoch R.W."/>
            <person name="Higgins S."/>
            <person name="Loffler F."/>
        </authorList>
    </citation>
    <scope>NUCLEOTIDE SEQUENCE</scope>
</reference>